<dbReference type="Gene3D" id="2.180.10.10">
    <property type="entry name" value="RHS repeat-associated core"/>
    <property type="match status" value="1"/>
</dbReference>
<evidence type="ECO:0000313" key="1">
    <source>
        <dbReference type="EMBL" id="PRY29276.1"/>
    </source>
</evidence>
<proteinExistence type="predicted"/>
<dbReference type="RefSeq" id="WP_106140160.1">
    <property type="nucleotide sequence ID" value="NZ_PVTE01000026.1"/>
</dbReference>
<comment type="caution">
    <text evidence="1">The sequence shown here is derived from an EMBL/GenBank/DDBJ whole genome shotgun (WGS) entry which is preliminary data.</text>
</comment>
<evidence type="ECO:0000313" key="2">
    <source>
        <dbReference type="Proteomes" id="UP000238375"/>
    </source>
</evidence>
<organism evidence="1 2">
    <name type="scientific">Spirosoma oryzae</name>
    <dbReference type="NCBI Taxonomy" id="1469603"/>
    <lineage>
        <taxon>Bacteria</taxon>
        <taxon>Pseudomonadati</taxon>
        <taxon>Bacteroidota</taxon>
        <taxon>Cytophagia</taxon>
        <taxon>Cytophagales</taxon>
        <taxon>Cytophagaceae</taxon>
        <taxon>Spirosoma</taxon>
    </lineage>
</organism>
<protein>
    <submittedName>
        <fullName evidence="1">YD repeat-containing protein</fullName>
    </submittedName>
</protein>
<gene>
    <name evidence="1" type="ORF">CLV58_12658</name>
</gene>
<sequence>MIHRLLHCFGLFITGVVLGTGCHPDNPVATDTCRLSSVTDQLVETSGKLTDETSWSATYGTDGVNTITTRTASQTATFGIELSDNLPARAVSGQDVIAMSYGMSSLPVSATFARGGTVQSTFTMQYGAGGVLTRIVESRQVLPANSLTRQREYTFTYDAAGNLTAERDVFTLRDGLTLAQEATFTFDTRPSPYIRFAYRPLLTVVALATDMETVPGRFWHQLAPTALLSYNLNSDGSRATMRENSTFALTYDADNKLTTREQTALLYQSSVPTPISKKNRQTFGYSCE</sequence>
<accession>A0A2T0S792</accession>
<keyword evidence="2" id="KW-1185">Reference proteome</keyword>
<dbReference type="PROSITE" id="PS51257">
    <property type="entry name" value="PROKAR_LIPOPROTEIN"/>
    <property type="match status" value="1"/>
</dbReference>
<dbReference type="AlphaFoldDB" id="A0A2T0S792"/>
<name>A0A2T0S792_9BACT</name>
<reference evidence="1 2" key="1">
    <citation type="submission" date="2018-03" db="EMBL/GenBank/DDBJ databases">
        <title>Genomic Encyclopedia of Archaeal and Bacterial Type Strains, Phase II (KMG-II): from individual species to whole genera.</title>
        <authorList>
            <person name="Goeker M."/>
        </authorList>
    </citation>
    <scope>NUCLEOTIDE SEQUENCE [LARGE SCALE GENOMIC DNA]</scope>
    <source>
        <strain evidence="1 2">DSM 28354</strain>
    </source>
</reference>
<dbReference type="Proteomes" id="UP000238375">
    <property type="component" value="Unassembled WGS sequence"/>
</dbReference>
<dbReference type="InterPro" id="IPR006530">
    <property type="entry name" value="YD"/>
</dbReference>
<dbReference type="NCBIfam" id="TIGR01643">
    <property type="entry name" value="YD_repeat_2x"/>
    <property type="match status" value="1"/>
</dbReference>
<dbReference type="EMBL" id="PVTE01000026">
    <property type="protein sequence ID" value="PRY29276.1"/>
    <property type="molecule type" value="Genomic_DNA"/>
</dbReference>